<accession>A0A0G4L9X9</accession>
<evidence type="ECO:0000313" key="10">
    <source>
        <dbReference type="Proteomes" id="UP000045706"/>
    </source>
</evidence>
<feature type="compositionally biased region" description="Basic and acidic residues" evidence="6">
    <location>
        <begin position="354"/>
        <end position="374"/>
    </location>
</feature>
<evidence type="ECO:0000256" key="1">
    <source>
        <dbReference type="ARBA" id="ARBA00004141"/>
    </source>
</evidence>
<proteinExistence type="inferred from homology"/>
<evidence type="ECO:0000259" key="8">
    <source>
        <dbReference type="Pfam" id="PF20684"/>
    </source>
</evidence>
<comment type="similarity">
    <text evidence="5">Belongs to the SAT4 family.</text>
</comment>
<dbReference type="Proteomes" id="UP000045706">
    <property type="component" value="Unassembled WGS sequence"/>
</dbReference>
<organism evidence="9 10">
    <name type="scientific">Verticillium longisporum</name>
    <name type="common">Verticillium dahliae var. longisporum</name>
    <dbReference type="NCBI Taxonomy" id="100787"/>
    <lineage>
        <taxon>Eukaryota</taxon>
        <taxon>Fungi</taxon>
        <taxon>Dikarya</taxon>
        <taxon>Ascomycota</taxon>
        <taxon>Pezizomycotina</taxon>
        <taxon>Sordariomycetes</taxon>
        <taxon>Hypocreomycetidae</taxon>
        <taxon>Glomerellales</taxon>
        <taxon>Plectosphaerellaceae</taxon>
        <taxon>Verticillium</taxon>
    </lineage>
</organism>
<feature type="domain" description="Rhodopsin" evidence="8">
    <location>
        <begin position="35"/>
        <end position="270"/>
    </location>
</feature>
<keyword evidence="3 7" id="KW-1133">Transmembrane helix</keyword>
<evidence type="ECO:0000256" key="5">
    <source>
        <dbReference type="ARBA" id="ARBA00038359"/>
    </source>
</evidence>
<evidence type="ECO:0000256" key="4">
    <source>
        <dbReference type="ARBA" id="ARBA00023136"/>
    </source>
</evidence>
<feature type="compositionally biased region" description="Polar residues" evidence="6">
    <location>
        <begin position="341"/>
        <end position="353"/>
    </location>
</feature>
<feature type="transmembrane region" description="Helical" evidence="7">
    <location>
        <begin position="50"/>
        <end position="73"/>
    </location>
</feature>
<keyword evidence="4 7" id="KW-0472">Membrane</keyword>
<feature type="transmembrane region" description="Helical" evidence="7">
    <location>
        <begin position="205"/>
        <end position="224"/>
    </location>
</feature>
<dbReference type="InterPro" id="IPR049326">
    <property type="entry name" value="Rhodopsin_dom_fungi"/>
</dbReference>
<keyword evidence="2 7" id="KW-0812">Transmembrane</keyword>
<dbReference type="InterPro" id="IPR052337">
    <property type="entry name" value="SAT4-like"/>
</dbReference>
<evidence type="ECO:0000256" key="2">
    <source>
        <dbReference type="ARBA" id="ARBA00022692"/>
    </source>
</evidence>
<dbReference type="EMBL" id="CVQI01009335">
    <property type="protein sequence ID" value="CRK18782.1"/>
    <property type="molecule type" value="Genomic_DNA"/>
</dbReference>
<sequence>MADLPTIIRTETRGPMGVGIAVGFVSASVLCLAGRFYTRGVILGSIGKDDWSILVATIFAIVDSISTCLQVKNGLGRHSENVSAAEGAEHLKWLLVGILSYNLGLNVVKLGFLFQYRRIFEQPIVQKVCYWFIIFVCMWTCVQAILLSLACLPISFIVPSMVGKCLDTLPIWYFSSGLSMATDIMIFCIPIPSVLKLQLPLKQRMLVLAVFCLGFFVCIISIYRMFTLRAGVIGTDASWDNISVAIWSCLELNVAIIASSLPTLRPLIARILPGAGLSSARNYRNTYHRHGSASAAMAHSVFQSTESRSQKMRSTSTEELALDDFRTESPAASVPTGIHSHVSSDTSKSFNRQDNPEEHRIVKTTEISVDVRER</sequence>
<gene>
    <name evidence="9" type="ORF">BN1723_011686</name>
</gene>
<evidence type="ECO:0000313" key="9">
    <source>
        <dbReference type="EMBL" id="CRK18782.1"/>
    </source>
</evidence>
<feature type="transmembrane region" description="Helical" evidence="7">
    <location>
        <begin position="93"/>
        <end position="116"/>
    </location>
</feature>
<dbReference type="AlphaFoldDB" id="A0A0G4L9X9"/>
<feature type="transmembrane region" description="Helical" evidence="7">
    <location>
        <begin position="244"/>
        <end position="264"/>
    </location>
</feature>
<dbReference type="GO" id="GO:0016020">
    <property type="term" value="C:membrane"/>
    <property type="evidence" value="ECO:0007669"/>
    <property type="project" value="UniProtKB-SubCell"/>
</dbReference>
<dbReference type="PANTHER" id="PTHR33048:SF47">
    <property type="entry name" value="INTEGRAL MEMBRANE PROTEIN-RELATED"/>
    <property type="match status" value="1"/>
</dbReference>
<name>A0A0G4L9X9_VERLO</name>
<dbReference type="Pfam" id="PF20684">
    <property type="entry name" value="Fung_rhodopsin"/>
    <property type="match status" value="1"/>
</dbReference>
<feature type="transmembrane region" description="Helical" evidence="7">
    <location>
        <begin position="128"/>
        <end position="158"/>
    </location>
</feature>
<feature type="region of interest" description="Disordered" evidence="6">
    <location>
        <begin position="329"/>
        <end position="374"/>
    </location>
</feature>
<comment type="subcellular location">
    <subcellularLocation>
        <location evidence="1">Membrane</location>
        <topology evidence="1">Multi-pass membrane protein</topology>
    </subcellularLocation>
</comment>
<feature type="transmembrane region" description="Helical" evidence="7">
    <location>
        <begin position="20"/>
        <end position="38"/>
    </location>
</feature>
<evidence type="ECO:0000256" key="7">
    <source>
        <dbReference type="SAM" id="Phobius"/>
    </source>
</evidence>
<evidence type="ECO:0000256" key="6">
    <source>
        <dbReference type="SAM" id="MobiDB-lite"/>
    </source>
</evidence>
<reference evidence="10" key="1">
    <citation type="submission" date="2015-05" db="EMBL/GenBank/DDBJ databases">
        <authorList>
            <person name="Fogelqvist Johan"/>
        </authorList>
    </citation>
    <scope>NUCLEOTIDE SEQUENCE [LARGE SCALE GENOMIC DNA]</scope>
</reference>
<dbReference type="PANTHER" id="PTHR33048">
    <property type="entry name" value="PTH11-LIKE INTEGRAL MEMBRANE PROTEIN (AFU_ORTHOLOGUE AFUA_5G11245)"/>
    <property type="match status" value="1"/>
</dbReference>
<feature type="transmembrane region" description="Helical" evidence="7">
    <location>
        <begin position="170"/>
        <end position="193"/>
    </location>
</feature>
<protein>
    <recommendedName>
        <fullName evidence="8">Rhodopsin domain-containing protein</fullName>
    </recommendedName>
</protein>
<evidence type="ECO:0000256" key="3">
    <source>
        <dbReference type="ARBA" id="ARBA00022989"/>
    </source>
</evidence>